<keyword evidence="4" id="KW-1185">Reference proteome</keyword>
<feature type="domain" description="DUF4220" evidence="2">
    <location>
        <begin position="148"/>
        <end position="495"/>
    </location>
</feature>
<organism evidence="3 4">
    <name type="scientific">Castanea mollissima</name>
    <name type="common">Chinese chestnut</name>
    <dbReference type="NCBI Taxonomy" id="60419"/>
    <lineage>
        <taxon>Eukaryota</taxon>
        <taxon>Viridiplantae</taxon>
        <taxon>Streptophyta</taxon>
        <taxon>Embryophyta</taxon>
        <taxon>Tracheophyta</taxon>
        <taxon>Spermatophyta</taxon>
        <taxon>Magnoliopsida</taxon>
        <taxon>eudicotyledons</taxon>
        <taxon>Gunneridae</taxon>
        <taxon>Pentapetalae</taxon>
        <taxon>rosids</taxon>
        <taxon>fabids</taxon>
        <taxon>Fagales</taxon>
        <taxon>Fagaceae</taxon>
        <taxon>Castanea</taxon>
    </lineage>
</organism>
<evidence type="ECO:0000313" key="3">
    <source>
        <dbReference type="EMBL" id="KAF3955372.1"/>
    </source>
</evidence>
<evidence type="ECO:0000256" key="1">
    <source>
        <dbReference type="SAM" id="Phobius"/>
    </source>
</evidence>
<comment type="caution">
    <text evidence="3">The sequence shown here is derived from an EMBL/GenBank/DDBJ whole genome shotgun (WGS) entry which is preliminary data.</text>
</comment>
<evidence type="ECO:0000259" key="2">
    <source>
        <dbReference type="Pfam" id="PF13968"/>
    </source>
</evidence>
<feature type="transmembrane region" description="Helical" evidence="1">
    <location>
        <begin position="185"/>
        <end position="206"/>
    </location>
</feature>
<keyword evidence="1" id="KW-1133">Transmembrane helix</keyword>
<dbReference type="Pfam" id="PF13968">
    <property type="entry name" value="DUF4220"/>
    <property type="match status" value="1"/>
</dbReference>
<accession>A0A8J4QQB3</accession>
<dbReference type="PANTHER" id="PTHR31325">
    <property type="entry name" value="OS01G0798800 PROTEIN-RELATED"/>
    <property type="match status" value="1"/>
</dbReference>
<reference evidence="3" key="1">
    <citation type="submission" date="2020-03" db="EMBL/GenBank/DDBJ databases">
        <title>Castanea mollissima Vanexum genome sequencing.</title>
        <authorList>
            <person name="Staton M."/>
        </authorList>
    </citation>
    <scope>NUCLEOTIDE SEQUENCE</scope>
    <source>
        <tissue evidence="3">Leaf</tissue>
    </source>
</reference>
<name>A0A8J4QQB3_9ROSI</name>
<dbReference type="EMBL" id="JRKL02003403">
    <property type="protein sequence ID" value="KAF3955372.1"/>
    <property type="molecule type" value="Genomic_DNA"/>
</dbReference>
<sequence length="774" mass="88550">MIEVCLGKTGGAVLNTWVLILKLTASNKGCLTKIIWFWSLLGSPSPSPLSSSLSPAAPTKEKRNYCSVSTHLEAKSLWMPMPTVVSNMMMFFKKRRMVEVIPPKWRNLWTEWQLRVLILLSLTSQIVLVLLGKRRKYSAQPWIRFTVWSTYLIADSIALMAAGVISNDIGDVYDTGGFLDPKNELTTFWAPLLLLHLGGTDAITAYSLEDNELWKRHLVGVVVQAIAILYILLTTWTSSLISLLFLVMFFVGLVKYCERVCVLYLASEKKFRDSIPDVPTSGSKLMEKCKLKAMEGYHLTRHEVIEVEMLDDSTHEECIPHANELLTAYNLLEMAKRFFVDLILSFEDGAECRELMKFLSPSNASKCFKVIEIEIGLIYDLLYTKANVIYSLLGIARRIIGIFVTLIVLVLFLTLEEKHLYSKIDLTIALVLLAAALLLELYEFRELLISDQTAHWLITQKKISFLHFINSTLRPNWNTKRRCSNSIGQCSLLSFSLRKTTLLDDMLGFQTYDIPQKHMDDIKCLIFSEIENVRDWAQVRGTENGRPGRHTLKKMACLDLAWSVELRFDQSILIWQMATEICYYVSQTNDNGERESMDETSGEGMRRSCHYLSRYMLYLLVSHPIMLPLGTGNIKFGRVYAKVREFIKEHVNTSYKQNVLKDACKGLSEVKTEIMLTDDARDKHRSDRINFVMFHACKLASTLASVENKWEIIKGVWLEMLIHAASQCRGRDHAQQLRRGGELLTHVWLLMAHFGQTYHFQISRGSTIADAILR</sequence>
<feature type="transmembrane region" description="Helical" evidence="1">
    <location>
        <begin position="395"/>
        <end position="415"/>
    </location>
</feature>
<evidence type="ECO:0000313" key="4">
    <source>
        <dbReference type="Proteomes" id="UP000737018"/>
    </source>
</evidence>
<proteinExistence type="predicted"/>
<feature type="transmembrane region" description="Helical" evidence="1">
    <location>
        <begin position="143"/>
        <end position="165"/>
    </location>
</feature>
<keyword evidence="1" id="KW-0472">Membrane</keyword>
<dbReference type="InterPro" id="IPR007658">
    <property type="entry name" value="DUF594"/>
</dbReference>
<dbReference type="OrthoDB" id="1689146at2759"/>
<feature type="transmembrane region" description="Helical" evidence="1">
    <location>
        <begin position="112"/>
        <end position="131"/>
    </location>
</feature>
<dbReference type="Proteomes" id="UP000737018">
    <property type="component" value="Unassembled WGS sequence"/>
</dbReference>
<dbReference type="AlphaFoldDB" id="A0A8J4QQB3"/>
<feature type="transmembrane region" description="Helical" evidence="1">
    <location>
        <begin position="421"/>
        <end position="442"/>
    </location>
</feature>
<protein>
    <recommendedName>
        <fullName evidence="2">DUF4220 domain-containing protein</fullName>
    </recommendedName>
</protein>
<dbReference type="InterPro" id="IPR025315">
    <property type="entry name" value="DUF4220"/>
</dbReference>
<dbReference type="Pfam" id="PF04578">
    <property type="entry name" value="DUF594"/>
    <property type="match status" value="1"/>
</dbReference>
<gene>
    <name evidence="3" type="ORF">CMV_019402</name>
</gene>
<keyword evidence="1" id="KW-0812">Transmembrane</keyword>